<keyword evidence="1" id="KW-0479">Metal-binding</keyword>
<feature type="compositionally biased region" description="Polar residues" evidence="2">
    <location>
        <begin position="347"/>
        <end position="362"/>
    </location>
</feature>
<feature type="compositionally biased region" description="Polar residues" evidence="2">
    <location>
        <begin position="598"/>
        <end position="619"/>
    </location>
</feature>
<feature type="compositionally biased region" description="Polar residues" evidence="2">
    <location>
        <begin position="248"/>
        <end position="268"/>
    </location>
</feature>
<feature type="region of interest" description="Disordered" evidence="2">
    <location>
        <begin position="767"/>
        <end position="955"/>
    </location>
</feature>
<feature type="compositionally biased region" description="Polar residues" evidence="2">
    <location>
        <begin position="829"/>
        <end position="850"/>
    </location>
</feature>
<reference evidence="4 5" key="1">
    <citation type="submission" date="2014-02" db="EMBL/GenBank/DDBJ databases">
        <title>The genome sequence of Colletotrichum fioriniae PJ7.</title>
        <authorList>
            <person name="Baroncelli R."/>
            <person name="Thon M.R."/>
        </authorList>
    </citation>
    <scope>NUCLEOTIDE SEQUENCE [LARGE SCALE GENOMIC DNA]</scope>
    <source>
        <strain evidence="4 5">PJ7</strain>
    </source>
</reference>
<feature type="region of interest" description="Disordered" evidence="2">
    <location>
        <begin position="967"/>
        <end position="1017"/>
    </location>
</feature>
<feature type="compositionally biased region" description="Acidic residues" evidence="2">
    <location>
        <begin position="782"/>
        <end position="792"/>
    </location>
</feature>
<dbReference type="InterPro" id="IPR000571">
    <property type="entry name" value="Znf_CCCH"/>
</dbReference>
<keyword evidence="1" id="KW-0863">Zinc-finger</keyword>
<keyword evidence="1" id="KW-0862">Zinc</keyword>
<dbReference type="HOGENOM" id="CLU_006646_0_0_1"/>
<protein>
    <recommendedName>
        <fullName evidence="3">C3H1-type domain-containing protein</fullName>
    </recommendedName>
</protein>
<sequence>MNNYYPFGYPPYPGQPPAQQQPQQQPYSYPIAPPFAQYPQHTENNYDGVMHSQPSYEQNQNMIPGLGGYGHLPQLPQLPQSFGWQQPQQSQEQQPALQHHWQPPREGPNLIPASQYYHSDQAPKPKAPVASGALPPTAPKRSTKQTSNDAEEGELSDGELDDVYEPQEILPEASSRQQRQQRQNVPSTTFANARNGKSSAGHPNASSYGGPRDSGMKRPAVAGGDDREHSGSYSPHLSPHEVHPRTAPNHQHGASSSQMPVSSGQFNQPLAMGAGQQQGKNAVEEARQRARSAIGNLWPLGVRRQDFVDEGIDKTIVDNLLTDLKLDTKAPSQFSIPGLSTATSLPGLSYASGQSTPQQARTTGAALPPKPPTQQQSSPSAVKSAGEERKDRIARLLAAKGAKAAASSSTATSAQAGVPNDKELVQQQKKDALQKSREARAQKAAERKGSLQSSQSKEASPVEPPRRPQSAIANVPVVAPAANQLARPNALQQSADRQTAPASAIPGLFTSAPQPTPLINQRKRPVASDFVANTYANKRPFGHTQQDTRFVIDVSDGSDDEDVEMEIGSPTDEPSSTQQDTPSLRPASFRDFPPLSNGLPQRQLSSPAPSNITTPQSGAVGQPKQAHIDVMDKQIEAMKRKIALAEARAKLKAAMGDKSIGQKSAGQTPDTALDSDGGKPSMRRVQSMGDSHASDPPNGQQSPAIAEPSSSLRLPKPSDSRIQGESSRSQKLRTASTNLPLLENRLQTKKSKLRLLQIQMSRLEQEIQEEETEKQKLTQEMEQLEQDSDESSEPQNQLKSNSVDPVVTATLMGSQSELQTPLPAAAVAEQSSSKVAGQSNAASVRSSKSPAMSLDKDIANTADDAENAVTGKAAASPSQAPPSTETPMPALHETPSNPETVGDDDESQPITSDDASDVAMAESDDSSSSEQEPEDDYEPAENVVPAAAAKSPSISPVAADSAVSLLNSDTDSQQTSARASQIPEQISLGVNESTPEQGVNAAPLATQSTDEASSSGERFIPYESPLQYFRAYRYHPKFAETVPGGLRSLTYSNRIDPNLPICPDQLASRDCPRGADCIYQHFESMKLPDDQILLQLGGTTLEGPEKTQFNDGLRRLLQEMRSQNIKDFPSIAKGIVDYHNRFNGDPSKILPLGNVSI</sequence>
<feature type="compositionally biased region" description="Polar residues" evidence="2">
    <location>
        <begin position="490"/>
        <end position="501"/>
    </location>
</feature>
<feature type="compositionally biased region" description="Low complexity" evidence="2">
    <location>
        <begin position="873"/>
        <end position="883"/>
    </location>
</feature>
<feature type="compositionally biased region" description="Low complexity" evidence="2">
    <location>
        <begin position="403"/>
        <end position="417"/>
    </location>
</feature>
<dbReference type="KEGG" id="cfj:CFIO01_07537"/>
<feature type="region of interest" description="Disordered" evidence="2">
    <location>
        <begin position="347"/>
        <end position="389"/>
    </location>
</feature>
<name>A0A010RRN4_9PEZI</name>
<evidence type="ECO:0000313" key="5">
    <source>
        <dbReference type="Proteomes" id="UP000020467"/>
    </source>
</evidence>
<comment type="caution">
    <text evidence="4">The sequence shown here is derived from an EMBL/GenBank/DDBJ whole genome shotgun (WGS) entry which is preliminary data.</text>
</comment>
<feature type="compositionally biased region" description="Polar residues" evidence="2">
    <location>
        <begin position="697"/>
        <end position="712"/>
    </location>
</feature>
<dbReference type="EMBL" id="JARH01000419">
    <property type="protein sequence ID" value="EXF80684.1"/>
    <property type="molecule type" value="Genomic_DNA"/>
</dbReference>
<dbReference type="AlphaFoldDB" id="A0A010RRN4"/>
<dbReference type="eggNOG" id="KOG4839">
    <property type="taxonomic scope" value="Eukaryota"/>
</dbReference>
<feature type="compositionally biased region" description="Low complexity" evidence="2">
    <location>
        <begin position="77"/>
        <end position="98"/>
    </location>
</feature>
<feature type="compositionally biased region" description="Basic and acidic residues" evidence="2">
    <location>
        <begin position="420"/>
        <end position="449"/>
    </location>
</feature>
<organism evidence="4 5">
    <name type="scientific">Colletotrichum fioriniae PJ7</name>
    <dbReference type="NCBI Taxonomy" id="1445577"/>
    <lineage>
        <taxon>Eukaryota</taxon>
        <taxon>Fungi</taxon>
        <taxon>Dikarya</taxon>
        <taxon>Ascomycota</taxon>
        <taxon>Pezizomycotina</taxon>
        <taxon>Sordariomycetes</taxon>
        <taxon>Hypocreomycetidae</taxon>
        <taxon>Glomerellales</taxon>
        <taxon>Glomerellaceae</taxon>
        <taxon>Colletotrichum</taxon>
        <taxon>Colletotrichum acutatum species complex</taxon>
    </lineage>
</organism>
<feature type="compositionally biased region" description="Acidic residues" evidence="2">
    <location>
        <begin position="922"/>
        <end position="939"/>
    </location>
</feature>
<feature type="region of interest" description="Disordered" evidence="2">
    <location>
        <begin position="403"/>
        <end position="524"/>
    </location>
</feature>
<feature type="compositionally biased region" description="Polar residues" evidence="2">
    <location>
        <begin position="1005"/>
        <end position="1016"/>
    </location>
</feature>
<dbReference type="GO" id="GO:0008270">
    <property type="term" value="F:zinc ion binding"/>
    <property type="evidence" value="ECO:0007669"/>
    <property type="project" value="UniProtKB-KW"/>
</dbReference>
<feature type="region of interest" description="Disordered" evidence="2">
    <location>
        <begin position="650"/>
        <end position="740"/>
    </location>
</feature>
<feature type="compositionally biased region" description="Low complexity" evidence="2">
    <location>
        <begin position="473"/>
        <end position="483"/>
    </location>
</feature>
<feature type="compositionally biased region" description="Acidic residues" evidence="2">
    <location>
        <begin position="149"/>
        <end position="165"/>
    </location>
</feature>
<feature type="zinc finger region" description="C3H1-type" evidence="1">
    <location>
        <begin position="1056"/>
        <end position="1084"/>
    </location>
</feature>
<dbReference type="PROSITE" id="PS50103">
    <property type="entry name" value="ZF_C3H1"/>
    <property type="match status" value="1"/>
</dbReference>
<dbReference type="OrthoDB" id="1922977at2759"/>
<feature type="region of interest" description="Disordered" evidence="2">
    <location>
        <begin position="538"/>
        <end position="627"/>
    </location>
</feature>
<proteinExistence type="predicted"/>
<dbReference type="Proteomes" id="UP000020467">
    <property type="component" value="Unassembled WGS sequence"/>
</dbReference>
<feature type="compositionally biased region" description="Polar residues" evidence="2">
    <location>
        <begin position="52"/>
        <end position="62"/>
    </location>
</feature>
<feature type="compositionally biased region" description="Polar residues" evidence="2">
    <location>
        <begin position="661"/>
        <end position="670"/>
    </location>
</feature>
<evidence type="ECO:0000256" key="2">
    <source>
        <dbReference type="SAM" id="MobiDB-lite"/>
    </source>
</evidence>
<dbReference type="STRING" id="1445577.A0A010RRN4"/>
<feature type="compositionally biased region" description="Low complexity" evidence="2">
    <location>
        <begin position="17"/>
        <end position="30"/>
    </location>
</feature>
<feature type="domain" description="C3H1-type" evidence="3">
    <location>
        <begin position="1056"/>
        <end position="1084"/>
    </location>
</feature>
<feature type="compositionally biased region" description="Polar residues" evidence="2">
    <location>
        <begin position="184"/>
        <end position="198"/>
    </location>
</feature>
<feature type="compositionally biased region" description="Polar residues" evidence="2">
    <location>
        <begin position="720"/>
        <end position="739"/>
    </location>
</feature>
<feature type="compositionally biased region" description="Polar residues" evidence="2">
    <location>
        <begin position="967"/>
        <end position="997"/>
    </location>
</feature>
<feature type="compositionally biased region" description="Acidic residues" evidence="2">
    <location>
        <begin position="556"/>
        <end position="565"/>
    </location>
</feature>
<accession>A0A010RRN4</accession>
<feature type="region of interest" description="Disordered" evidence="2">
    <location>
        <begin position="1"/>
        <end position="287"/>
    </location>
</feature>
<gene>
    <name evidence="4" type="ORF">CFIO01_07537</name>
</gene>
<feature type="compositionally biased region" description="Polar residues" evidence="2">
    <location>
        <begin position="572"/>
        <end position="582"/>
    </location>
</feature>
<evidence type="ECO:0000259" key="3">
    <source>
        <dbReference type="PROSITE" id="PS50103"/>
    </source>
</evidence>
<evidence type="ECO:0000313" key="4">
    <source>
        <dbReference type="EMBL" id="EXF80684.1"/>
    </source>
</evidence>
<feature type="compositionally biased region" description="Low complexity" evidence="2">
    <location>
        <begin position="940"/>
        <end position="955"/>
    </location>
</feature>
<evidence type="ECO:0000256" key="1">
    <source>
        <dbReference type="PROSITE-ProRule" id="PRU00723"/>
    </source>
</evidence>
<keyword evidence="5" id="KW-1185">Reference proteome</keyword>